<gene>
    <name evidence="2" type="ORF">L613_010600000040</name>
</gene>
<proteinExistence type="predicted"/>
<dbReference type="OrthoDB" id="6025219at2"/>
<sequence length="84" mass="9855">MSPPPKERRRSNAPVDPQQLVAGLTPGQQATVETMRHFHWELRFVRRPLFQPPIPFLFDRDGKRYVVLREDGSIDEHPDLPLRD</sequence>
<dbReference type="AlphaFoldDB" id="A0A562E4C6"/>
<evidence type="ECO:0000256" key="1">
    <source>
        <dbReference type="SAM" id="MobiDB-lite"/>
    </source>
</evidence>
<feature type="region of interest" description="Disordered" evidence="1">
    <location>
        <begin position="1"/>
        <end position="27"/>
    </location>
</feature>
<evidence type="ECO:0000313" key="2">
    <source>
        <dbReference type="EMBL" id="TWH16896.1"/>
    </source>
</evidence>
<name>A0A562E4C6_9GAMM</name>
<comment type="caution">
    <text evidence="2">The sequence shown here is derived from an EMBL/GenBank/DDBJ whole genome shotgun (WGS) entry which is preliminary data.</text>
</comment>
<accession>A0A562E4C6</accession>
<organism evidence="2 3">
    <name type="scientific">Pseudoxanthomonas taiwanensis J19</name>
    <dbReference type="NCBI Taxonomy" id="935569"/>
    <lineage>
        <taxon>Bacteria</taxon>
        <taxon>Pseudomonadati</taxon>
        <taxon>Pseudomonadota</taxon>
        <taxon>Gammaproteobacteria</taxon>
        <taxon>Lysobacterales</taxon>
        <taxon>Lysobacteraceae</taxon>
        <taxon>Pseudoxanthomonas</taxon>
    </lineage>
</organism>
<keyword evidence="3" id="KW-1185">Reference proteome</keyword>
<reference evidence="2 3" key="1">
    <citation type="submission" date="2019-07" db="EMBL/GenBank/DDBJ databases">
        <title>Genome sequencing of lignin-degrading bacterial isolates.</title>
        <authorList>
            <person name="Gladden J."/>
        </authorList>
    </citation>
    <scope>NUCLEOTIDE SEQUENCE [LARGE SCALE GENOMIC DNA]</scope>
    <source>
        <strain evidence="2 3">J19</strain>
    </source>
</reference>
<dbReference type="Proteomes" id="UP000321583">
    <property type="component" value="Unassembled WGS sequence"/>
</dbReference>
<dbReference type="EMBL" id="VLJS01000009">
    <property type="protein sequence ID" value="TWH16896.1"/>
    <property type="molecule type" value="Genomic_DNA"/>
</dbReference>
<evidence type="ECO:0000313" key="3">
    <source>
        <dbReference type="Proteomes" id="UP000321583"/>
    </source>
</evidence>
<protein>
    <submittedName>
        <fullName evidence="2">Uncharacterized protein</fullName>
    </submittedName>
</protein>